<dbReference type="Proteomes" id="UP000717624">
    <property type="component" value="Unassembled WGS sequence"/>
</dbReference>
<sequence>MNVIGIVQNDLNEFTVLFEPNGSQANNQDNSSSDNGGQNQNSGGASSFLNLLGLDSSAGNSQQGQQNQQSQQQQQSQPQEMTVRIKGIPEGQKATFLQMYQILEDAKEEKDLESKLTIVNRGNPELVSQGGSN</sequence>
<evidence type="ECO:0000313" key="3">
    <source>
        <dbReference type="Proteomes" id="UP000717624"/>
    </source>
</evidence>
<accession>A0A938XWH0</accession>
<dbReference type="AlphaFoldDB" id="A0A938XWH0"/>
<keyword evidence="3" id="KW-1185">Reference proteome</keyword>
<comment type="caution">
    <text evidence="2">The sequence shown here is derived from an EMBL/GenBank/DDBJ whole genome shotgun (WGS) entry which is preliminary data.</text>
</comment>
<reference evidence="2" key="1">
    <citation type="submission" date="2021-01" db="EMBL/GenBank/DDBJ databases">
        <title>Genomic Encyclopedia of Type Strains, Phase IV (KMG-IV): sequencing the most valuable type-strain genomes for metagenomic binning, comparative biology and taxonomic classification.</title>
        <authorList>
            <person name="Goeker M."/>
        </authorList>
    </citation>
    <scope>NUCLEOTIDE SEQUENCE</scope>
    <source>
        <strain evidence="2">DSM 25523</strain>
    </source>
</reference>
<dbReference type="RefSeq" id="WP_204517109.1">
    <property type="nucleotide sequence ID" value="NZ_BAABIN010000015.1"/>
</dbReference>
<evidence type="ECO:0000313" key="2">
    <source>
        <dbReference type="EMBL" id="MBM7589389.1"/>
    </source>
</evidence>
<proteinExistence type="predicted"/>
<name>A0A938XWH0_9BACL</name>
<evidence type="ECO:0000256" key="1">
    <source>
        <dbReference type="SAM" id="MobiDB-lite"/>
    </source>
</evidence>
<protein>
    <submittedName>
        <fullName evidence="2">Uncharacterized protein</fullName>
    </submittedName>
</protein>
<feature type="compositionally biased region" description="Low complexity" evidence="1">
    <location>
        <begin position="56"/>
        <end position="79"/>
    </location>
</feature>
<gene>
    <name evidence="2" type="ORF">JOD01_000987</name>
</gene>
<dbReference type="EMBL" id="JAFBEB010000002">
    <property type="protein sequence ID" value="MBM7589389.1"/>
    <property type="molecule type" value="Genomic_DNA"/>
</dbReference>
<feature type="region of interest" description="Disordered" evidence="1">
    <location>
        <begin position="20"/>
        <end position="88"/>
    </location>
</feature>
<feature type="compositionally biased region" description="Low complexity" evidence="1">
    <location>
        <begin position="21"/>
        <end position="47"/>
    </location>
</feature>
<organism evidence="2 3">
    <name type="scientific">Brevibacillus fulvus</name>
    <dbReference type="NCBI Taxonomy" id="1125967"/>
    <lineage>
        <taxon>Bacteria</taxon>
        <taxon>Bacillati</taxon>
        <taxon>Bacillota</taxon>
        <taxon>Bacilli</taxon>
        <taxon>Bacillales</taxon>
        <taxon>Paenibacillaceae</taxon>
        <taxon>Brevibacillus</taxon>
    </lineage>
</organism>